<dbReference type="CDD" id="cd22753">
    <property type="entry name" value="OTU_ALG13-like"/>
    <property type="match status" value="1"/>
</dbReference>
<dbReference type="HOGENOM" id="CLU_770431_0_0_1"/>
<reference evidence="3 4" key="1">
    <citation type="journal article" date="2006" name="Nature">
        <title>Global trends of whole-genome duplications revealed by the ciliate Paramecium tetraurelia.</title>
        <authorList>
            <consortium name="Genoscope"/>
            <person name="Aury J.-M."/>
            <person name="Jaillon O."/>
            <person name="Duret L."/>
            <person name="Noel B."/>
            <person name="Jubin C."/>
            <person name="Porcel B.M."/>
            <person name="Segurens B."/>
            <person name="Daubin V."/>
            <person name="Anthouard V."/>
            <person name="Aiach N."/>
            <person name="Arnaiz O."/>
            <person name="Billaut A."/>
            <person name="Beisson J."/>
            <person name="Blanc I."/>
            <person name="Bouhouche K."/>
            <person name="Camara F."/>
            <person name="Duharcourt S."/>
            <person name="Guigo R."/>
            <person name="Gogendeau D."/>
            <person name="Katinka M."/>
            <person name="Keller A.-M."/>
            <person name="Kissmehl R."/>
            <person name="Klotz C."/>
            <person name="Koll F."/>
            <person name="Le Moue A."/>
            <person name="Lepere C."/>
            <person name="Malinsky S."/>
            <person name="Nowacki M."/>
            <person name="Nowak J.K."/>
            <person name="Plattner H."/>
            <person name="Poulain J."/>
            <person name="Ruiz F."/>
            <person name="Serrano V."/>
            <person name="Zagulski M."/>
            <person name="Dessen P."/>
            <person name="Betermier M."/>
            <person name="Weissenbach J."/>
            <person name="Scarpelli C."/>
            <person name="Schachter V."/>
            <person name="Sperling L."/>
            <person name="Meyer E."/>
            <person name="Cohen J."/>
            <person name="Wincker P."/>
        </authorList>
    </citation>
    <scope>NUCLEOTIDE SEQUENCE [LARGE SCALE GENOMIC DNA]</scope>
    <source>
        <strain evidence="3 4">Stock d4-2</strain>
    </source>
</reference>
<evidence type="ECO:0000256" key="1">
    <source>
        <dbReference type="SAM" id="MobiDB-lite"/>
    </source>
</evidence>
<dbReference type="Pfam" id="PF00313">
    <property type="entry name" value="CSD"/>
    <property type="match status" value="1"/>
</dbReference>
<feature type="domain" description="CSD" evidence="2">
    <location>
        <begin position="267"/>
        <end position="302"/>
    </location>
</feature>
<dbReference type="InterPro" id="IPR012340">
    <property type="entry name" value="NA-bd_OB-fold"/>
</dbReference>
<keyword evidence="4" id="KW-1185">Reference proteome</keyword>
<dbReference type="InParanoid" id="A0DVR0"/>
<evidence type="ECO:0000259" key="2">
    <source>
        <dbReference type="Pfam" id="PF00313"/>
    </source>
</evidence>
<feature type="region of interest" description="Disordered" evidence="1">
    <location>
        <begin position="218"/>
        <end position="255"/>
    </location>
</feature>
<proteinExistence type="predicted"/>
<evidence type="ECO:0000313" key="3">
    <source>
        <dbReference type="EMBL" id="CAK87127.1"/>
    </source>
</evidence>
<name>A0DVR0_PARTE</name>
<dbReference type="EMBL" id="CT868607">
    <property type="protein sequence ID" value="CAK87127.1"/>
    <property type="molecule type" value="Genomic_DNA"/>
</dbReference>
<dbReference type="SUPFAM" id="SSF50249">
    <property type="entry name" value="Nucleic acid-binding proteins"/>
    <property type="match status" value="1"/>
</dbReference>
<gene>
    <name evidence="3" type="ORF">GSPATT00020780001</name>
</gene>
<dbReference type="CDD" id="cd04458">
    <property type="entry name" value="CSP_CDS"/>
    <property type="match status" value="1"/>
</dbReference>
<dbReference type="GO" id="GO:0003676">
    <property type="term" value="F:nucleic acid binding"/>
    <property type="evidence" value="ECO:0007669"/>
    <property type="project" value="InterPro"/>
</dbReference>
<dbReference type="InterPro" id="IPR002059">
    <property type="entry name" value="CSP_DNA-bd"/>
</dbReference>
<dbReference type="KEGG" id="ptm:GSPATT00020780001"/>
<evidence type="ECO:0000313" key="4">
    <source>
        <dbReference type="Proteomes" id="UP000000600"/>
    </source>
</evidence>
<dbReference type="Gene3D" id="2.40.50.140">
    <property type="entry name" value="Nucleic acid-binding proteins"/>
    <property type="match status" value="1"/>
</dbReference>
<feature type="compositionally biased region" description="Polar residues" evidence="1">
    <location>
        <begin position="225"/>
        <end position="254"/>
    </location>
</feature>
<dbReference type="InterPro" id="IPR049769">
    <property type="entry name" value="OTU_OTU"/>
</dbReference>
<accession>A0DVR0</accession>
<dbReference type="GeneID" id="5040309"/>
<dbReference type="STRING" id="5888.A0DVR0"/>
<dbReference type="Gene3D" id="3.90.70.80">
    <property type="match status" value="1"/>
</dbReference>
<dbReference type="RefSeq" id="XP_001454524.1">
    <property type="nucleotide sequence ID" value="XM_001454487.1"/>
</dbReference>
<dbReference type="Proteomes" id="UP000000600">
    <property type="component" value="Unassembled WGS sequence"/>
</dbReference>
<dbReference type="OrthoDB" id="20273at2759"/>
<dbReference type="GO" id="GO:0004843">
    <property type="term" value="F:cysteine-type deubiquitinase activity"/>
    <property type="evidence" value="ECO:0000318"/>
    <property type="project" value="GO_Central"/>
</dbReference>
<protein>
    <recommendedName>
        <fullName evidence="2">CSD domain-containing protein</fullName>
    </recommendedName>
</protein>
<dbReference type="AlphaFoldDB" id="A0DVR0"/>
<dbReference type="OMA" id="NIEQDIW"/>
<organism evidence="3 4">
    <name type="scientific">Paramecium tetraurelia</name>
    <dbReference type="NCBI Taxonomy" id="5888"/>
    <lineage>
        <taxon>Eukaryota</taxon>
        <taxon>Sar</taxon>
        <taxon>Alveolata</taxon>
        <taxon>Ciliophora</taxon>
        <taxon>Intramacronucleata</taxon>
        <taxon>Oligohymenophorea</taxon>
        <taxon>Peniculida</taxon>
        <taxon>Parameciidae</taxon>
        <taxon>Paramecium</taxon>
    </lineage>
</organism>
<sequence>MIDQLLQDNGLLRKQIPIGSQSLFRAISDALYFTTSQHAQISQMLVQYLEKQIALNLIPQSLSILKTNQALRNDYCKQPSFSSFDQINLQLTSMMFRVKINLYYIQDNRLMCRVYNDHHLRMIELCRDDNNHYDCVYSKEFIQNATLVQQLIYEQINSIIGLKTDVPKIFKNIEQDIWMNEKVFSDVRSTKKIRSNSEHKKDQQDLLLSELENIQKKQHEEDSTEVQISNLKSNPPGLDNSSIRTNQSSTTPSNKPVILEVPTTRETGKLKFFDEQKSYGFIVLDSDNSDVFVHLDDLQRAGITKEDLRKLGSCFRSQTQVNHYGRGNEKPPSFSFQLMTYVGKYNRSRKAVDLKLINEL</sequence>